<feature type="signal peptide" evidence="4">
    <location>
        <begin position="1"/>
        <end position="27"/>
    </location>
</feature>
<dbReference type="Proteomes" id="UP001499930">
    <property type="component" value="Unassembled WGS sequence"/>
</dbReference>
<sequence length="470" mass="50851">MSRRRRTVLVPILLLPLLGSVPAAAQAGPEAGTTAARTGSGTAPEIRLERHRTLQRIDGFGFSQAFRRNELVRALPASSQREILDLWLSPTKGAGLSILRLGIGSSPTGSPYDLMSSIQPVDPGGPDAPPKYVWDGDDGGQVWLAKEAKRYGVKRFYADAWSAPGYMKDNGSDSNGGSLLPEWRKAYANYLVQYAKFYAREGIRVTDLGFTNEPDLTVSYASMRFTPAEAADFVKVLGPVAARAGIKVACCDAAGWAQQREYTKAIEADPIARRWVATHTGHPYVSPVDGPLPTDRPTWMSEWSPNGDTWNEAWDDGSGYDGFAVAQQIHDSFTVGGVSGYVFWFGASRGTTRGMIQIDQATSTYRVAKRLWALAAYSRFIRPGAVRLAAEAPDPALKVTAFRNADGSEVVEILNTATTEVSAKVTTRPGRATSYLTDTAHSLTATPLPGLRGGRDLVLPPRSLTTVVVR</sequence>
<dbReference type="Gene3D" id="2.60.40.1180">
    <property type="entry name" value="Golgi alpha-mannosidase II"/>
    <property type="match status" value="1"/>
</dbReference>
<evidence type="ECO:0000313" key="8">
    <source>
        <dbReference type="Proteomes" id="UP001499930"/>
    </source>
</evidence>
<evidence type="ECO:0000256" key="3">
    <source>
        <dbReference type="ARBA" id="ARBA00022801"/>
    </source>
</evidence>
<dbReference type="Pfam" id="PF17189">
    <property type="entry name" value="Glyco_hydro_30C"/>
    <property type="match status" value="1"/>
</dbReference>
<dbReference type="PANTHER" id="PTHR11069:SF23">
    <property type="entry name" value="LYSOSOMAL ACID GLUCOSYLCERAMIDASE"/>
    <property type="match status" value="1"/>
</dbReference>
<protein>
    <submittedName>
        <fullName evidence="7">Glycoside hydrolase family 30 beta sandwich domain-containing protein</fullName>
    </submittedName>
</protein>
<gene>
    <name evidence="7" type="ORF">GCM10017559_55040</name>
</gene>
<reference evidence="8" key="1">
    <citation type="journal article" date="2019" name="Int. J. Syst. Evol. Microbiol.">
        <title>The Global Catalogue of Microorganisms (GCM) 10K type strain sequencing project: providing services to taxonomists for standard genome sequencing and annotation.</title>
        <authorList>
            <consortium name="The Broad Institute Genomics Platform"/>
            <consortium name="The Broad Institute Genome Sequencing Center for Infectious Disease"/>
            <person name="Wu L."/>
            <person name="Ma J."/>
        </authorList>
    </citation>
    <scope>NUCLEOTIDE SEQUENCE [LARGE SCALE GENOMIC DNA]</scope>
    <source>
        <strain evidence="8">JCM 3106</strain>
    </source>
</reference>
<feature type="domain" description="Endo-beta-1,6-galactanase-like" evidence="5">
    <location>
        <begin position="45"/>
        <end position="257"/>
    </location>
</feature>
<evidence type="ECO:0000259" key="6">
    <source>
        <dbReference type="Pfam" id="PF17189"/>
    </source>
</evidence>
<name>A0ABP6KW45_9ACTN</name>
<evidence type="ECO:0000259" key="5">
    <source>
        <dbReference type="Pfam" id="PF14587"/>
    </source>
</evidence>
<dbReference type="Pfam" id="PF14587">
    <property type="entry name" value="Glyco_hydr_30_2"/>
    <property type="match status" value="1"/>
</dbReference>
<keyword evidence="3 7" id="KW-0378">Hydrolase</keyword>
<dbReference type="GO" id="GO:0016787">
    <property type="term" value="F:hydrolase activity"/>
    <property type="evidence" value="ECO:0007669"/>
    <property type="project" value="UniProtKB-KW"/>
</dbReference>
<dbReference type="InterPro" id="IPR013780">
    <property type="entry name" value="Glyco_hydro_b"/>
</dbReference>
<evidence type="ECO:0000313" key="7">
    <source>
        <dbReference type="EMBL" id="GAA3022866.1"/>
    </source>
</evidence>
<evidence type="ECO:0000256" key="1">
    <source>
        <dbReference type="ARBA" id="ARBA00005382"/>
    </source>
</evidence>
<keyword evidence="8" id="KW-1185">Reference proteome</keyword>
<evidence type="ECO:0000256" key="4">
    <source>
        <dbReference type="SAM" id="SignalP"/>
    </source>
</evidence>
<dbReference type="SUPFAM" id="SSF51011">
    <property type="entry name" value="Glycosyl hydrolase domain"/>
    <property type="match status" value="1"/>
</dbReference>
<comment type="similarity">
    <text evidence="1">Belongs to the glycosyl hydrolase 30 family.</text>
</comment>
<proteinExistence type="inferred from homology"/>
<evidence type="ECO:0000256" key="2">
    <source>
        <dbReference type="ARBA" id="ARBA00022729"/>
    </source>
</evidence>
<feature type="domain" description="Glycosyl hydrolase family 30 beta sandwich" evidence="6">
    <location>
        <begin position="384"/>
        <end position="466"/>
    </location>
</feature>
<dbReference type="PANTHER" id="PTHR11069">
    <property type="entry name" value="GLUCOSYLCERAMIDASE"/>
    <property type="match status" value="1"/>
</dbReference>
<dbReference type="RefSeq" id="WP_344900351.1">
    <property type="nucleotide sequence ID" value="NZ_BAAAWD010000015.1"/>
</dbReference>
<accession>A0ABP6KW45</accession>
<dbReference type="Gene3D" id="3.20.20.80">
    <property type="entry name" value="Glycosidases"/>
    <property type="match status" value="1"/>
</dbReference>
<dbReference type="SUPFAM" id="SSF51445">
    <property type="entry name" value="(Trans)glycosidases"/>
    <property type="match status" value="1"/>
</dbReference>
<dbReference type="InterPro" id="IPR039514">
    <property type="entry name" value="6GAL-like"/>
</dbReference>
<feature type="chain" id="PRO_5046455682" evidence="4">
    <location>
        <begin position="28"/>
        <end position="470"/>
    </location>
</feature>
<dbReference type="InterPro" id="IPR001139">
    <property type="entry name" value="Glyco_hydro_30"/>
</dbReference>
<keyword evidence="2 4" id="KW-0732">Signal</keyword>
<dbReference type="InterPro" id="IPR017853">
    <property type="entry name" value="GH"/>
</dbReference>
<dbReference type="InterPro" id="IPR033452">
    <property type="entry name" value="GH30_C"/>
</dbReference>
<dbReference type="EMBL" id="BAAAWD010000015">
    <property type="protein sequence ID" value="GAA3022866.1"/>
    <property type="molecule type" value="Genomic_DNA"/>
</dbReference>
<organism evidence="7 8">
    <name type="scientific">Streptosporangium longisporum</name>
    <dbReference type="NCBI Taxonomy" id="46187"/>
    <lineage>
        <taxon>Bacteria</taxon>
        <taxon>Bacillati</taxon>
        <taxon>Actinomycetota</taxon>
        <taxon>Actinomycetes</taxon>
        <taxon>Streptosporangiales</taxon>
        <taxon>Streptosporangiaceae</taxon>
        <taxon>Streptosporangium</taxon>
    </lineage>
</organism>
<comment type="caution">
    <text evidence="7">The sequence shown here is derived from an EMBL/GenBank/DDBJ whole genome shotgun (WGS) entry which is preliminary data.</text>
</comment>